<feature type="transmembrane region" description="Helical" evidence="2">
    <location>
        <begin position="24"/>
        <end position="44"/>
    </location>
</feature>
<accession>A0A8H7BTU9</accession>
<evidence type="ECO:0000256" key="2">
    <source>
        <dbReference type="SAM" id="Phobius"/>
    </source>
</evidence>
<comment type="caution">
    <text evidence="3">The sequence shown here is derived from an EMBL/GenBank/DDBJ whole genome shotgun (WGS) entry which is preliminary data.</text>
</comment>
<keyword evidence="2" id="KW-0812">Transmembrane</keyword>
<dbReference type="OrthoDB" id="2253354at2759"/>
<gene>
    <name evidence="3" type="ORF">EC973_001287</name>
</gene>
<evidence type="ECO:0000313" key="4">
    <source>
        <dbReference type="Proteomes" id="UP000605846"/>
    </source>
</evidence>
<name>A0A8H7BTU9_9FUNG</name>
<dbReference type="InterPro" id="IPR035213">
    <property type="entry name" value="DUF5321"/>
</dbReference>
<proteinExistence type="predicted"/>
<keyword evidence="4" id="KW-1185">Reference proteome</keyword>
<evidence type="ECO:0000256" key="1">
    <source>
        <dbReference type="SAM" id="MobiDB-lite"/>
    </source>
</evidence>
<dbReference type="AlphaFoldDB" id="A0A8H7BTU9"/>
<dbReference type="Proteomes" id="UP000605846">
    <property type="component" value="Unassembled WGS sequence"/>
</dbReference>
<keyword evidence="2" id="KW-0472">Membrane</keyword>
<dbReference type="Pfam" id="PF17254">
    <property type="entry name" value="DUF5321"/>
    <property type="match status" value="1"/>
</dbReference>
<sequence>MATENPSGLRSAAWHFKRQRHMPYFLEYLMWVVFGSEALHLIWLKMEYKEYKEKSEHKIRLLREIVDRLEQGQELTEDFREEIRMVLLNGKRTEEETDINDEYLNKLIASSEEASSDIPATVVEEPKKVSNWPGQEEPKKDANKKKAFYL</sequence>
<feature type="region of interest" description="Disordered" evidence="1">
    <location>
        <begin position="113"/>
        <end position="150"/>
    </location>
</feature>
<keyword evidence="2" id="KW-1133">Transmembrane helix</keyword>
<evidence type="ECO:0000313" key="3">
    <source>
        <dbReference type="EMBL" id="KAF7724103.1"/>
    </source>
</evidence>
<organism evidence="3 4">
    <name type="scientific">Apophysomyces ossiformis</name>
    <dbReference type="NCBI Taxonomy" id="679940"/>
    <lineage>
        <taxon>Eukaryota</taxon>
        <taxon>Fungi</taxon>
        <taxon>Fungi incertae sedis</taxon>
        <taxon>Mucoromycota</taxon>
        <taxon>Mucoromycotina</taxon>
        <taxon>Mucoromycetes</taxon>
        <taxon>Mucorales</taxon>
        <taxon>Mucorineae</taxon>
        <taxon>Mucoraceae</taxon>
        <taxon>Apophysomyces</taxon>
    </lineage>
</organism>
<protein>
    <submittedName>
        <fullName evidence="3">Uncharacterized protein</fullName>
    </submittedName>
</protein>
<dbReference type="EMBL" id="JABAYA010000129">
    <property type="protein sequence ID" value="KAF7724103.1"/>
    <property type="molecule type" value="Genomic_DNA"/>
</dbReference>
<reference evidence="3" key="1">
    <citation type="submission" date="2020-01" db="EMBL/GenBank/DDBJ databases">
        <title>Genome Sequencing of Three Apophysomyces-Like Fungal Strains Confirms a Novel Fungal Genus in the Mucoromycota with divergent Burkholderia-like Endosymbiotic Bacteria.</title>
        <authorList>
            <person name="Stajich J.E."/>
            <person name="Macias A.M."/>
            <person name="Carter-House D."/>
            <person name="Lovett B."/>
            <person name="Kasson L.R."/>
            <person name="Berry K."/>
            <person name="Grigoriev I."/>
            <person name="Chang Y."/>
            <person name="Spatafora J."/>
            <person name="Kasson M.T."/>
        </authorList>
    </citation>
    <scope>NUCLEOTIDE SEQUENCE</scope>
    <source>
        <strain evidence="3">NRRL A-21654</strain>
    </source>
</reference>